<dbReference type="RefSeq" id="WP_346757667.1">
    <property type="nucleotide sequence ID" value="NZ_JAUJEB010000001.1"/>
</dbReference>
<accession>A0ABT8L3L8</accession>
<dbReference type="GO" id="GO:0005840">
    <property type="term" value="C:ribosome"/>
    <property type="evidence" value="ECO:0007669"/>
    <property type="project" value="UniProtKB-KW"/>
</dbReference>
<evidence type="ECO:0000256" key="1">
    <source>
        <dbReference type="ARBA" id="ARBA00009254"/>
    </source>
</evidence>
<dbReference type="Proteomes" id="UP001172083">
    <property type="component" value="Unassembled WGS sequence"/>
</dbReference>
<comment type="similarity">
    <text evidence="1 5">Belongs to the universal ribosomal protein uL29 family.</text>
</comment>
<sequence length="70" mass="8204">MKNPEIKALNIEDLNERIATEQDNYKKLKFAHAISPIENPMKIRETRKLIARLKTELKSKQQENQEVDGN</sequence>
<dbReference type="CDD" id="cd00427">
    <property type="entry name" value="Ribosomal_L29_HIP"/>
    <property type="match status" value="1"/>
</dbReference>
<comment type="caution">
    <text evidence="7">The sequence shown here is derived from an EMBL/GenBank/DDBJ whole genome shotgun (WGS) entry which is preliminary data.</text>
</comment>
<gene>
    <name evidence="5 7" type="primary">rpmC</name>
    <name evidence="7" type="ORF">QQ020_09825</name>
</gene>
<dbReference type="EMBL" id="JAUJEB010000001">
    <property type="protein sequence ID" value="MDN5212349.1"/>
    <property type="molecule type" value="Genomic_DNA"/>
</dbReference>
<evidence type="ECO:0000256" key="2">
    <source>
        <dbReference type="ARBA" id="ARBA00022980"/>
    </source>
</evidence>
<keyword evidence="8" id="KW-1185">Reference proteome</keyword>
<protein>
    <recommendedName>
        <fullName evidence="4 5">Large ribosomal subunit protein uL29</fullName>
    </recommendedName>
</protein>
<evidence type="ECO:0000313" key="8">
    <source>
        <dbReference type="Proteomes" id="UP001172083"/>
    </source>
</evidence>
<feature type="coiled-coil region" evidence="6">
    <location>
        <begin position="11"/>
        <end position="70"/>
    </location>
</feature>
<dbReference type="Gene3D" id="1.10.287.310">
    <property type="match status" value="1"/>
</dbReference>
<evidence type="ECO:0000256" key="3">
    <source>
        <dbReference type="ARBA" id="ARBA00023274"/>
    </source>
</evidence>
<evidence type="ECO:0000256" key="6">
    <source>
        <dbReference type="SAM" id="Coils"/>
    </source>
</evidence>
<keyword evidence="6" id="KW-0175">Coiled coil</keyword>
<dbReference type="NCBIfam" id="TIGR00012">
    <property type="entry name" value="L29"/>
    <property type="match status" value="1"/>
</dbReference>
<dbReference type="InterPro" id="IPR018254">
    <property type="entry name" value="Ribosomal_uL29_CS"/>
</dbReference>
<dbReference type="PROSITE" id="PS00579">
    <property type="entry name" value="RIBOSOMAL_L29"/>
    <property type="match status" value="1"/>
</dbReference>
<dbReference type="SUPFAM" id="SSF46561">
    <property type="entry name" value="Ribosomal protein L29 (L29p)"/>
    <property type="match status" value="1"/>
</dbReference>
<proteinExistence type="inferred from homology"/>
<reference evidence="7" key="1">
    <citation type="submission" date="2023-06" db="EMBL/GenBank/DDBJ databases">
        <title>Genomic of Agaribacillus aureum.</title>
        <authorList>
            <person name="Wang G."/>
        </authorList>
    </citation>
    <scope>NUCLEOTIDE SEQUENCE</scope>
    <source>
        <strain evidence="7">BMA12</strain>
    </source>
</reference>
<dbReference type="Pfam" id="PF00831">
    <property type="entry name" value="Ribosomal_L29"/>
    <property type="match status" value="1"/>
</dbReference>
<keyword evidence="3 5" id="KW-0687">Ribonucleoprotein</keyword>
<evidence type="ECO:0000256" key="5">
    <source>
        <dbReference type="HAMAP-Rule" id="MF_00374"/>
    </source>
</evidence>
<dbReference type="InterPro" id="IPR036049">
    <property type="entry name" value="Ribosomal_uL29_sf"/>
</dbReference>
<keyword evidence="2 5" id="KW-0689">Ribosomal protein</keyword>
<evidence type="ECO:0000313" key="7">
    <source>
        <dbReference type="EMBL" id="MDN5212349.1"/>
    </source>
</evidence>
<name>A0ABT8L3L8_9BACT</name>
<organism evidence="7 8">
    <name type="scientific">Agaribacillus aureus</name>
    <dbReference type="NCBI Taxonomy" id="3051825"/>
    <lineage>
        <taxon>Bacteria</taxon>
        <taxon>Pseudomonadati</taxon>
        <taxon>Bacteroidota</taxon>
        <taxon>Cytophagia</taxon>
        <taxon>Cytophagales</taxon>
        <taxon>Splendidivirgaceae</taxon>
        <taxon>Agaribacillus</taxon>
    </lineage>
</organism>
<evidence type="ECO:0000256" key="4">
    <source>
        <dbReference type="ARBA" id="ARBA00035204"/>
    </source>
</evidence>
<dbReference type="InterPro" id="IPR001854">
    <property type="entry name" value="Ribosomal_uL29"/>
</dbReference>
<dbReference type="HAMAP" id="MF_00374">
    <property type="entry name" value="Ribosomal_uL29"/>
    <property type="match status" value="1"/>
</dbReference>